<evidence type="ECO:0000256" key="1">
    <source>
        <dbReference type="ARBA" id="ARBA00004141"/>
    </source>
</evidence>
<proteinExistence type="inferred from homology"/>
<dbReference type="EMBL" id="MCGN01000014">
    <property type="protein sequence ID" value="ORY89542.1"/>
    <property type="molecule type" value="Genomic_DNA"/>
</dbReference>
<feature type="transmembrane region" description="Helical" evidence="9">
    <location>
        <begin position="501"/>
        <end position="522"/>
    </location>
</feature>
<evidence type="ECO:0000256" key="4">
    <source>
        <dbReference type="ARBA" id="ARBA00022692"/>
    </source>
</evidence>
<feature type="transmembrane region" description="Helical" evidence="9">
    <location>
        <begin position="67"/>
        <end position="96"/>
    </location>
</feature>
<dbReference type="PROSITE" id="PS00216">
    <property type="entry name" value="SUGAR_TRANSPORT_1"/>
    <property type="match status" value="1"/>
</dbReference>
<accession>A0A1X2GZ59</accession>
<dbReference type="PANTHER" id="PTHR48022:SF2">
    <property type="entry name" value="PLASTIDIC GLUCOSE TRANSPORTER 4"/>
    <property type="match status" value="1"/>
</dbReference>
<dbReference type="OMA" id="FETPRWL"/>
<dbReference type="PROSITE" id="PS50850">
    <property type="entry name" value="MFS"/>
    <property type="match status" value="1"/>
</dbReference>
<dbReference type="SUPFAM" id="SSF103473">
    <property type="entry name" value="MFS general substrate transporter"/>
    <property type="match status" value="1"/>
</dbReference>
<evidence type="ECO:0000259" key="10">
    <source>
        <dbReference type="PROSITE" id="PS50850"/>
    </source>
</evidence>
<evidence type="ECO:0000313" key="11">
    <source>
        <dbReference type="EMBL" id="ORY89542.1"/>
    </source>
</evidence>
<evidence type="ECO:0000256" key="5">
    <source>
        <dbReference type="ARBA" id="ARBA00022989"/>
    </source>
</evidence>
<sequence length="566" mass="60851">MQGRPHEQHANTQNRIRPSGSSTTCSSSYSTPTVVVEGENDDEQQERLPLLSNDPQATMSHIFGMPLWTAAAATISCIGGFLFGFDLGVVGGLFIAPSFQSHFGIDPDDKIKEADIQGNIVAVLQIGCLVGSLAASLVADKLGRRISIILGTIVFIVGGTLQIVGEKLAMLYAGRLIAGLGRCVGALSMLVPIYVSEIAHQKHRGILGGLWQFFISAGLALSYWTNYAVQRTIPNTDDALWRIPLIVQTAPSVLILVGILFLFETPRCLCAHNKISEARAVIAKVNGWPQHDPRVEEEIEIILSSLTPDPTAVPSASASSWRIVLGASNRKRLLMGCALQVFQQLTGTNVINYYSPIIFRSIGLSSATAELFATGVYGLVKMTVGLIGFSCLVDRLGRRPLLCGGGAAMGLCMIAVAICVGTRAPAGSDQMDPSALTGILFMYAFAICFVLSWGPIPWIYCSEIYPTRSRAKSTSITTAVNWVFNAVVGKFSPILLASSTVGAYVFFGGWCFVMSAFCFFFLPETKGKSLEEIDQLLGNTKGRVSDVEHLAQPPVSHGPKHRKASE</sequence>
<feature type="compositionally biased region" description="Low complexity" evidence="8">
    <location>
        <begin position="19"/>
        <end position="32"/>
    </location>
</feature>
<feature type="transmembrane region" description="Helical" evidence="9">
    <location>
        <begin position="436"/>
        <end position="461"/>
    </location>
</feature>
<protein>
    <submittedName>
        <fullName evidence="11">General substrate transporter</fullName>
    </submittedName>
</protein>
<dbReference type="GO" id="GO:0016020">
    <property type="term" value="C:membrane"/>
    <property type="evidence" value="ECO:0007669"/>
    <property type="project" value="UniProtKB-SubCell"/>
</dbReference>
<organism evidence="11 12">
    <name type="scientific">Syncephalastrum racemosum</name>
    <name type="common">Filamentous fungus</name>
    <dbReference type="NCBI Taxonomy" id="13706"/>
    <lineage>
        <taxon>Eukaryota</taxon>
        <taxon>Fungi</taxon>
        <taxon>Fungi incertae sedis</taxon>
        <taxon>Mucoromycota</taxon>
        <taxon>Mucoromycotina</taxon>
        <taxon>Mucoromycetes</taxon>
        <taxon>Mucorales</taxon>
        <taxon>Syncephalastraceae</taxon>
        <taxon>Syncephalastrum</taxon>
    </lineage>
</organism>
<dbReference type="GO" id="GO:0005351">
    <property type="term" value="F:carbohydrate:proton symporter activity"/>
    <property type="evidence" value="ECO:0007669"/>
    <property type="project" value="TreeGrafter"/>
</dbReference>
<dbReference type="InterPro" id="IPR005829">
    <property type="entry name" value="Sugar_transporter_CS"/>
</dbReference>
<dbReference type="InterPro" id="IPR005828">
    <property type="entry name" value="MFS_sugar_transport-like"/>
</dbReference>
<dbReference type="InterPro" id="IPR003663">
    <property type="entry name" value="Sugar/inositol_transpt"/>
</dbReference>
<feature type="transmembrane region" description="Helical" evidence="9">
    <location>
        <begin position="245"/>
        <end position="263"/>
    </location>
</feature>
<dbReference type="OrthoDB" id="4142200at2759"/>
<dbReference type="Gene3D" id="1.20.1250.20">
    <property type="entry name" value="MFS general substrate transporter like domains"/>
    <property type="match status" value="1"/>
</dbReference>
<evidence type="ECO:0000256" key="7">
    <source>
        <dbReference type="RuleBase" id="RU003346"/>
    </source>
</evidence>
<feature type="transmembrane region" description="Helical" evidence="9">
    <location>
        <begin position="176"/>
        <end position="195"/>
    </location>
</feature>
<dbReference type="Proteomes" id="UP000242180">
    <property type="component" value="Unassembled WGS sequence"/>
</dbReference>
<feature type="transmembrane region" description="Helical" evidence="9">
    <location>
        <begin position="473"/>
        <end position="495"/>
    </location>
</feature>
<keyword evidence="6 9" id="KW-0472">Membrane</keyword>
<dbReference type="NCBIfam" id="TIGR00879">
    <property type="entry name" value="SP"/>
    <property type="match status" value="1"/>
</dbReference>
<name>A0A1X2GZ59_SYNRA</name>
<dbReference type="PANTHER" id="PTHR48022">
    <property type="entry name" value="PLASTIDIC GLUCOSE TRANSPORTER 4"/>
    <property type="match status" value="1"/>
</dbReference>
<dbReference type="AlphaFoldDB" id="A0A1X2GZ59"/>
<dbReference type="Pfam" id="PF00083">
    <property type="entry name" value="Sugar_tr"/>
    <property type="match status" value="1"/>
</dbReference>
<dbReference type="STRING" id="13706.A0A1X2GZ59"/>
<feature type="transmembrane region" description="Helical" evidence="9">
    <location>
        <begin position="146"/>
        <end position="164"/>
    </location>
</feature>
<feature type="transmembrane region" description="Helical" evidence="9">
    <location>
        <begin position="116"/>
        <end position="139"/>
    </location>
</feature>
<dbReference type="InterPro" id="IPR036259">
    <property type="entry name" value="MFS_trans_sf"/>
</dbReference>
<feature type="region of interest" description="Disordered" evidence="8">
    <location>
        <begin position="1"/>
        <end position="32"/>
    </location>
</feature>
<feature type="domain" description="Major facilitator superfamily (MFS) profile" evidence="10">
    <location>
        <begin position="72"/>
        <end position="526"/>
    </location>
</feature>
<evidence type="ECO:0000313" key="12">
    <source>
        <dbReference type="Proteomes" id="UP000242180"/>
    </source>
</evidence>
<dbReference type="InterPro" id="IPR020846">
    <property type="entry name" value="MFS_dom"/>
</dbReference>
<dbReference type="PRINTS" id="PR00171">
    <property type="entry name" value="SUGRTRNSPORT"/>
</dbReference>
<feature type="transmembrane region" description="Helical" evidence="9">
    <location>
        <begin position="401"/>
        <end position="424"/>
    </location>
</feature>
<comment type="subcellular location">
    <subcellularLocation>
        <location evidence="1">Membrane</location>
        <topology evidence="1">Multi-pass membrane protein</topology>
    </subcellularLocation>
</comment>
<feature type="transmembrane region" description="Helical" evidence="9">
    <location>
        <begin position="207"/>
        <end position="225"/>
    </location>
</feature>
<evidence type="ECO:0000256" key="9">
    <source>
        <dbReference type="SAM" id="Phobius"/>
    </source>
</evidence>
<comment type="caution">
    <text evidence="11">The sequence shown here is derived from an EMBL/GenBank/DDBJ whole genome shotgun (WGS) entry which is preliminary data.</text>
</comment>
<evidence type="ECO:0000256" key="3">
    <source>
        <dbReference type="ARBA" id="ARBA00022448"/>
    </source>
</evidence>
<dbReference type="InterPro" id="IPR050360">
    <property type="entry name" value="MFS_Sugar_Transporters"/>
</dbReference>
<keyword evidence="12" id="KW-1185">Reference proteome</keyword>
<evidence type="ECO:0000256" key="2">
    <source>
        <dbReference type="ARBA" id="ARBA00010992"/>
    </source>
</evidence>
<dbReference type="InParanoid" id="A0A1X2GZ59"/>
<keyword evidence="4 9" id="KW-0812">Transmembrane</keyword>
<keyword evidence="3 7" id="KW-0813">Transport</keyword>
<gene>
    <name evidence="11" type="ORF">BCR43DRAFT_464852</name>
</gene>
<keyword evidence="5 9" id="KW-1133">Transmembrane helix</keyword>
<evidence type="ECO:0000256" key="6">
    <source>
        <dbReference type="ARBA" id="ARBA00023136"/>
    </source>
</evidence>
<dbReference type="FunFam" id="1.20.1250.20:FF:000134">
    <property type="entry name" value="MFS sugar transporter protein"/>
    <property type="match status" value="1"/>
</dbReference>
<reference evidence="11 12" key="1">
    <citation type="submission" date="2016-07" db="EMBL/GenBank/DDBJ databases">
        <title>Pervasive Adenine N6-methylation of Active Genes in Fungi.</title>
        <authorList>
            <consortium name="DOE Joint Genome Institute"/>
            <person name="Mondo S.J."/>
            <person name="Dannebaum R.O."/>
            <person name="Kuo R.C."/>
            <person name="Labutti K."/>
            <person name="Haridas S."/>
            <person name="Kuo A."/>
            <person name="Salamov A."/>
            <person name="Ahrendt S.R."/>
            <person name="Lipzen A."/>
            <person name="Sullivan W."/>
            <person name="Andreopoulos W.B."/>
            <person name="Clum A."/>
            <person name="Lindquist E."/>
            <person name="Daum C."/>
            <person name="Ramamoorthy G.K."/>
            <person name="Gryganskyi A."/>
            <person name="Culley D."/>
            <person name="Magnuson J.K."/>
            <person name="James T.Y."/>
            <person name="O'Malley M.A."/>
            <person name="Stajich J.E."/>
            <person name="Spatafora J.W."/>
            <person name="Visel A."/>
            <person name="Grigoriev I.V."/>
        </authorList>
    </citation>
    <scope>NUCLEOTIDE SEQUENCE [LARGE SCALE GENOMIC DNA]</scope>
    <source>
        <strain evidence="11 12">NRRL 2496</strain>
    </source>
</reference>
<comment type="similarity">
    <text evidence="2 7">Belongs to the major facilitator superfamily. Sugar transporter (TC 2.A.1.1) family.</text>
</comment>
<evidence type="ECO:0000256" key="8">
    <source>
        <dbReference type="SAM" id="MobiDB-lite"/>
    </source>
</evidence>